<sequence length="500" mass="52360">FPFGQISNLGLEQPIFGANYITGKVRSEPQGNWYGECNFSLSFGKGGAVEFGRALMEAKKLAARTAADNFGAAVLVGMPGMPYMVPPSTNVGFALPRQQFPNAPPAGTVFVANTAAPYPGLPMAQFAPVAPLGPGFQPAATGSQSWNLNPPGGASSQPPFGSVFPGDVLSFQVFEGDDRQVGGSTMRLLYYSAGSILLFVDGVDLTFEGQDARGFAGTKKGRLYLTTHRMVFTNKNTKDALLSFSFPFFTVSNLELEQPIFGANYIKGKKLEGKTSNGNWTGQCTFKLKFMKGGAIEFGQAMIEAGKCASRFMTTDPPPYCAPTGPYTMPPPPAYMPPHNAQYGFNVPYNVFPDAPPANTVFMSDMPPPYPGVNSPAQYPGAGGYPNPQSQPGAAPAGGQNLYNGAAPAPGFYAGAAPPGYPGGQQQPAMAPGYPAPAGYPTGLADAKAAEAAQSAYYNPANPNFAYTPSAPPGAFYQAGDPAAPQGPPPPYAEHSKKNN</sequence>
<name>A0AC60PUQ2_IXOPE</name>
<dbReference type="EMBL" id="JABSTQ010009922">
    <property type="protein sequence ID" value="KAG0424895.1"/>
    <property type="molecule type" value="Genomic_DNA"/>
</dbReference>
<gene>
    <name evidence="1" type="ORF">HPB47_027902</name>
</gene>
<keyword evidence="2" id="KW-1185">Reference proteome</keyword>
<accession>A0AC60PUQ2</accession>
<evidence type="ECO:0000313" key="2">
    <source>
        <dbReference type="Proteomes" id="UP000805193"/>
    </source>
</evidence>
<organism evidence="1 2">
    <name type="scientific">Ixodes persulcatus</name>
    <name type="common">Taiga tick</name>
    <dbReference type="NCBI Taxonomy" id="34615"/>
    <lineage>
        <taxon>Eukaryota</taxon>
        <taxon>Metazoa</taxon>
        <taxon>Ecdysozoa</taxon>
        <taxon>Arthropoda</taxon>
        <taxon>Chelicerata</taxon>
        <taxon>Arachnida</taxon>
        <taxon>Acari</taxon>
        <taxon>Parasitiformes</taxon>
        <taxon>Ixodida</taxon>
        <taxon>Ixodoidea</taxon>
        <taxon>Ixodidae</taxon>
        <taxon>Ixodinae</taxon>
        <taxon>Ixodes</taxon>
    </lineage>
</organism>
<evidence type="ECO:0000313" key="1">
    <source>
        <dbReference type="EMBL" id="KAG0424895.1"/>
    </source>
</evidence>
<proteinExistence type="predicted"/>
<dbReference type="Proteomes" id="UP000805193">
    <property type="component" value="Unassembled WGS sequence"/>
</dbReference>
<feature type="non-terminal residue" evidence="1">
    <location>
        <position position="1"/>
    </location>
</feature>
<reference evidence="1 2" key="1">
    <citation type="journal article" date="2020" name="Cell">
        <title>Large-Scale Comparative Analyses of Tick Genomes Elucidate Their Genetic Diversity and Vector Capacities.</title>
        <authorList>
            <consortium name="Tick Genome and Microbiome Consortium (TIGMIC)"/>
            <person name="Jia N."/>
            <person name="Wang J."/>
            <person name="Shi W."/>
            <person name="Du L."/>
            <person name="Sun Y."/>
            <person name="Zhan W."/>
            <person name="Jiang J.F."/>
            <person name="Wang Q."/>
            <person name="Zhang B."/>
            <person name="Ji P."/>
            <person name="Bell-Sakyi L."/>
            <person name="Cui X.M."/>
            <person name="Yuan T.T."/>
            <person name="Jiang B.G."/>
            <person name="Yang W.F."/>
            <person name="Lam T.T."/>
            <person name="Chang Q.C."/>
            <person name="Ding S.J."/>
            <person name="Wang X.J."/>
            <person name="Zhu J.G."/>
            <person name="Ruan X.D."/>
            <person name="Zhao L."/>
            <person name="Wei J.T."/>
            <person name="Ye R.Z."/>
            <person name="Que T.C."/>
            <person name="Du C.H."/>
            <person name="Zhou Y.H."/>
            <person name="Cheng J.X."/>
            <person name="Dai P.F."/>
            <person name="Guo W.B."/>
            <person name="Han X.H."/>
            <person name="Huang E.J."/>
            <person name="Li L.F."/>
            <person name="Wei W."/>
            <person name="Gao Y.C."/>
            <person name="Liu J.Z."/>
            <person name="Shao H.Z."/>
            <person name="Wang X."/>
            <person name="Wang C.C."/>
            <person name="Yang T.C."/>
            <person name="Huo Q.B."/>
            <person name="Li W."/>
            <person name="Chen H.Y."/>
            <person name="Chen S.E."/>
            <person name="Zhou L.G."/>
            <person name="Ni X.B."/>
            <person name="Tian J.H."/>
            <person name="Sheng Y."/>
            <person name="Liu T."/>
            <person name="Pan Y.S."/>
            <person name="Xia L.Y."/>
            <person name="Li J."/>
            <person name="Zhao F."/>
            <person name="Cao W.C."/>
        </authorList>
    </citation>
    <scope>NUCLEOTIDE SEQUENCE [LARGE SCALE GENOMIC DNA]</scope>
    <source>
        <strain evidence="1">Iper-2018</strain>
    </source>
</reference>
<protein>
    <submittedName>
        <fullName evidence="1">Uncharacterized protein</fullName>
    </submittedName>
</protein>
<comment type="caution">
    <text evidence="1">The sequence shown here is derived from an EMBL/GenBank/DDBJ whole genome shotgun (WGS) entry which is preliminary data.</text>
</comment>